<dbReference type="GO" id="GO:0005634">
    <property type="term" value="C:nucleus"/>
    <property type="evidence" value="ECO:0007669"/>
    <property type="project" value="TreeGrafter"/>
</dbReference>
<gene>
    <name evidence="13" type="ORF">AaeL_AAEL011652</name>
</gene>
<evidence type="ECO:0000256" key="7">
    <source>
        <dbReference type="ARBA" id="ARBA00022801"/>
    </source>
</evidence>
<sequence>QRVEFALKLGYTERLVQAALQRLGPNPAQNELLAELIKLGSQPGAKGAGEFSVDGGLSDPLMAASSDASEESLRPIVIDGSNVAMSHGNKEVFSCRGIRLCVDWFKNRGHKDITVFVPKWRKESARPDNPVKDGEILNELEKERMLVFTPSRLVGGKRMVCYDDRYILKLAAENDGIVVSNDNYRDLVQESSEFKKVVEERVLMYSFVNDRFMPPDDPLGRSGPTLDNFLRVQPRKGDPPPPCPYGKKCTYGNKCKFYHPERGSMPHKSVTERLSEYAARHLQARSEGGAVGSGRTVVQGKSLSVPLSNSSSETSPINDKRKALFELSDFVVDPSVNLHRKLQRQLTLNPAGCDPRIYQMQRNVAAIGQQQQQQQQQGQQQLSPHRPLAPSLSGGARPNPAAQWDLHQPPPQTSQAAAAAHQQLQQDQRRRLHYHLASIFPEEQVQTVLQMYPDETNPQKICAAILAMFPKM</sequence>
<dbReference type="Pfam" id="PF18561">
    <property type="entry name" value="Regnase_1_C"/>
    <property type="match status" value="1"/>
</dbReference>
<name>Q16PG3_AEDAE</name>
<organism evidence="13 14">
    <name type="scientific">Aedes aegypti</name>
    <name type="common">Yellowfever mosquito</name>
    <name type="synonym">Culex aegypti</name>
    <dbReference type="NCBI Taxonomy" id="7159"/>
    <lineage>
        <taxon>Eukaryota</taxon>
        <taxon>Metazoa</taxon>
        <taxon>Ecdysozoa</taxon>
        <taxon>Arthropoda</taxon>
        <taxon>Hexapoda</taxon>
        <taxon>Insecta</taxon>
        <taxon>Pterygota</taxon>
        <taxon>Neoptera</taxon>
        <taxon>Endopterygota</taxon>
        <taxon>Diptera</taxon>
        <taxon>Nematocera</taxon>
        <taxon>Culicoidea</taxon>
        <taxon>Culicidae</taxon>
        <taxon>Culicinae</taxon>
        <taxon>Aedini</taxon>
        <taxon>Aedes</taxon>
        <taxon>Stegomyia</taxon>
    </lineage>
</organism>
<evidence type="ECO:0000256" key="5">
    <source>
        <dbReference type="ARBA" id="ARBA00022759"/>
    </source>
</evidence>
<dbReference type="PANTHER" id="PTHR12876:SF35">
    <property type="entry name" value="LD08718P-RELATED"/>
    <property type="match status" value="1"/>
</dbReference>
<dbReference type="GO" id="GO:0016787">
    <property type="term" value="F:hydrolase activity"/>
    <property type="evidence" value="ECO:0007669"/>
    <property type="project" value="UniProtKB-KW"/>
</dbReference>
<proteinExistence type="inferred from homology"/>
<evidence type="ECO:0000256" key="3">
    <source>
        <dbReference type="ARBA" id="ARBA00022722"/>
    </source>
</evidence>
<dbReference type="GO" id="GO:0004521">
    <property type="term" value="F:RNA endonuclease activity"/>
    <property type="evidence" value="ECO:0007669"/>
    <property type="project" value="TreeGrafter"/>
</dbReference>
<keyword evidence="6 10" id="KW-0863">Zinc-finger</keyword>
<dbReference type="GO" id="GO:0003729">
    <property type="term" value="F:mRNA binding"/>
    <property type="evidence" value="ECO:0007669"/>
    <property type="project" value="TreeGrafter"/>
</dbReference>
<comment type="cofactor">
    <cofactor evidence="1">
        <name>Mg(2+)</name>
        <dbReference type="ChEBI" id="CHEBI:18420"/>
    </cofactor>
</comment>
<dbReference type="PhylomeDB" id="Q16PG3"/>
<protein>
    <submittedName>
        <fullName evidence="13">AAEL011652-PA</fullName>
    </submittedName>
</protein>
<dbReference type="Pfam" id="PF11977">
    <property type="entry name" value="RNase_Zc3h12a"/>
    <property type="match status" value="1"/>
</dbReference>
<dbReference type="Pfam" id="PF18039">
    <property type="entry name" value="UBA_6"/>
    <property type="match status" value="1"/>
</dbReference>
<dbReference type="InterPro" id="IPR040546">
    <property type="entry name" value="Rege-1_UBA-like"/>
</dbReference>
<dbReference type="GO" id="GO:0036464">
    <property type="term" value="C:cytoplasmic ribonucleoprotein granule"/>
    <property type="evidence" value="ECO:0007669"/>
    <property type="project" value="TreeGrafter"/>
</dbReference>
<dbReference type="VEuPathDB" id="VectorBase:AAEL011652"/>
<keyword evidence="3" id="KW-0540">Nuclease</keyword>
<evidence type="ECO:0000313" key="13">
    <source>
        <dbReference type="EMBL" id="EAT36237.1"/>
    </source>
</evidence>
<reference evidence="13" key="2">
    <citation type="journal article" date="2007" name="Science">
        <title>Genome sequence of Aedes aegypti, a major arbovirus vector.</title>
        <authorList>
            <person name="Nene V."/>
            <person name="Wortman J.R."/>
            <person name="Lawson D."/>
            <person name="Haas B."/>
            <person name="Kodira C."/>
            <person name="Tu Z.J."/>
            <person name="Loftus B."/>
            <person name="Xi Z."/>
            <person name="Megy K."/>
            <person name="Grabherr M."/>
            <person name="Ren Q."/>
            <person name="Zdobnov E.M."/>
            <person name="Lobo N.F."/>
            <person name="Campbell K.S."/>
            <person name="Brown S.E."/>
            <person name="Bonaldo M.F."/>
            <person name="Zhu J."/>
            <person name="Sinkins S.P."/>
            <person name="Hogenkamp D.G."/>
            <person name="Amedeo P."/>
            <person name="Arensburger P."/>
            <person name="Atkinson P.W."/>
            <person name="Bidwell S."/>
            <person name="Biedler J."/>
            <person name="Birney E."/>
            <person name="Bruggner R.V."/>
            <person name="Costas J."/>
            <person name="Coy M.R."/>
            <person name="Crabtree J."/>
            <person name="Crawford M."/>
            <person name="Debruyn B."/>
            <person name="Decaprio D."/>
            <person name="Eiglmeier K."/>
            <person name="Eisenstadt E."/>
            <person name="El-Dorry H."/>
            <person name="Gelbart W.M."/>
            <person name="Gomes S.L."/>
            <person name="Hammond M."/>
            <person name="Hannick L.I."/>
            <person name="Hogan J.R."/>
            <person name="Holmes M.H."/>
            <person name="Jaffe D."/>
            <person name="Johnston J.S."/>
            <person name="Kennedy R.C."/>
            <person name="Koo H."/>
            <person name="Kravitz S."/>
            <person name="Kriventseva E.V."/>
            <person name="Kulp D."/>
            <person name="Labutti K."/>
            <person name="Lee E."/>
            <person name="Li S."/>
            <person name="Lovin D.D."/>
            <person name="Mao C."/>
            <person name="Mauceli E."/>
            <person name="Menck C.F."/>
            <person name="Miller J.R."/>
            <person name="Montgomery P."/>
            <person name="Mori A."/>
            <person name="Nascimento A.L."/>
            <person name="Naveira H.F."/>
            <person name="Nusbaum C."/>
            <person name="O'leary S."/>
            <person name="Orvis J."/>
            <person name="Pertea M."/>
            <person name="Quesneville H."/>
            <person name="Reidenbach K.R."/>
            <person name="Rogers Y.H."/>
            <person name="Roth C.W."/>
            <person name="Schneider J.R."/>
            <person name="Schatz M."/>
            <person name="Shumway M."/>
            <person name="Stanke M."/>
            <person name="Stinson E.O."/>
            <person name="Tubio J.M."/>
            <person name="Vanzee J.P."/>
            <person name="Verjovski-Almeida S."/>
            <person name="Werner D."/>
            <person name="White O."/>
            <person name="Wyder S."/>
            <person name="Zeng Q."/>
            <person name="Zhao Q."/>
            <person name="Zhao Y."/>
            <person name="Hill C.A."/>
            <person name="Raikhel A.S."/>
            <person name="Soares M.B."/>
            <person name="Knudson D.L."/>
            <person name="Lee N.H."/>
            <person name="Galagan J."/>
            <person name="Salzberg S.L."/>
            <person name="Paulsen I.T."/>
            <person name="Dimopoulos G."/>
            <person name="Collins F.H."/>
            <person name="Birren B."/>
            <person name="Fraser-Liggett C.M."/>
            <person name="Severson D.W."/>
        </authorList>
    </citation>
    <scope>NUCLEOTIDE SEQUENCE [LARGE SCALE GENOMIC DNA]</scope>
    <source>
        <strain evidence="13">Liverpool</strain>
    </source>
</reference>
<evidence type="ECO:0000259" key="12">
    <source>
        <dbReference type="PROSITE" id="PS50103"/>
    </source>
</evidence>
<feature type="zinc finger region" description="C3H1-type" evidence="10">
    <location>
        <begin position="237"/>
        <end position="262"/>
    </location>
</feature>
<dbReference type="InterPro" id="IPR051101">
    <property type="entry name" value="ZC3H12/N4BP1_RNase_Reg"/>
</dbReference>
<dbReference type="InterPro" id="IPR000571">
    <property type="entry name" value="Znf_CCCH"/>
</dbReference>
<evidence type="ECO:0000256" key="1">
    <source>
        <dbReference type="ARBA" id="ARBA00001946"/>
    </source>
</evidence>
<dbReference type="InterPro" id="IPR040757">
    <property type="entry name" value="Regnase_1/ZC3H12_C"/>
</dbReference>
<keyword evidence="7" id="KW-0378">Hydrolase</keyword>
<dbReference type="PaxDb" id="7159-AAEL011652-PA"/>
<feature type="compositionally biased region" description="Low complexity" evidence="11">
    <location>
        <begin position="368"/>
        <end position="381"/>
    </location>
</feature>
<dbReference type="eggNOG" id="KOG3777">
    <property type="taxonomic scope" value="Eukaryota"/>
</dbReference>
<feature type="non-terminal residue" evidence="13">
    <location>
        <position position="472"/>
    </location>
</feature>
<evidence type="ECO:0000256" key="8">
    <source>
        <dbReference type="ARBA" id="ARBA00022833"/>
    </source>
</evidence>
<evidence type="ECO:0000256" key="4">
    <source>
        <dbReference type="ARBA" id="ARBA00022723"/>
    </source>
</evidence>
<evidence type="ECO:0000313" key="14">
    <source>
        <dbReference type="Proteomes" id="UP000682892"/>
    </source>
</evidence>
<keyword evidence="5" id="KW-0255">Endonuclease</keyword>
<dbReference type="OMA" id="GQKCKFR"/>
<reference evidence="13" key="3">
    <citation type="submission" date="2012-09" db="EMBL/GenBank/DDBJ databases">
        <authorList>
            <consortium name="VectorBase"/>
        </authorList>
    </citation>
    <scope>NUCLEOTIDE SEQUENCE</scope>
    <source>
        <strain evidence="13">Liverpool</strain>
    </source>
</reference>
<dbReference type="InterPro" id="IPR021869">
    <property type="entry name" value="RNase_Zc3h12_NYN"/>
</dbReference>
<evidence type="ECO:0000256" key="6">
    <source>
        <dbReference type="ARBA" id="ARBA00022771"/>
    </source>
</evidence>
<evidence type="ECO:0000256" key="2">
    <source>
        <dbReference type="ARBA" id="ARBA00010922"/>
    </source>
</evidence>
<evidence type="ECO:0000256" key="10">
    <source>
        <dbReference type="PROSITE-ProRule" id="PRU00723"/>
    </source>
</evidence>
<keyword evidence="8 10" id="KW-0862">Zinc</keyword>
<evidence type="ECO:0000256" key="9">
    <source>
        <dbReference type="ARBA" id="ARBA00022842"/>
    </source>
</evidence>
<keyword evidence="9" id="KW-0460">Magnesium</keyword>
<dbReference type="PROSITE" id="PS50103">
    <property type="entry name" value="ZF_C3H1"/>
    <property type="match status" value="1"/>
</dbReference>
<feature type="domain" description="C3H1-type" evidence="12">
    <location>
        <begin position="237"/>
        <end position="262"/>
    </location>
</feature>
<dbReference type="FunFam" id="3.40.50.11980:FF:000001">
    <property type="entry name" value="ZC3H12A isoform 1"/>
    <property type="match status" value="1"/>
</dbReference>
<dbReference type="Proteomes" id="UP000682892">
    <property type="component" value="Unassembled WGS sequence"/>
</dbReference>
<dbReference type="AlphaFoldDB" id="Q16PG3"/>
<feature type="compositionally biased region" description="Low complexity" evidence="11">
    <location>
        <begin position="413"/>
        <end position="426"/>
    </location>
</feature>
<dbReference type="Gene3D" id="3.40.50.11980">
    <property type="match status" value="1"/>
</dbReference>
<reference evidence="13" key="1">
    <citation type="submission" date="2005-10" db="EMBL/GenBank/DDBJ databases">
        <authorList>
            <person name="Loftus B.J."/>
            <person name="Nene V.M."/>
            <person name="Hannick L.I."/>
            <person name="Bidwell S."/>
            <person name="Haas B."/>
            <person name="Amedeo P."/>
            <person name="Orvis J."/>
            <person name="Wortman J.R."/>
            <person name="White O.R."/>
            <person name="Salzberg S."/>
            <person name="Shumway M."/>
            <person name="Koo H."/>
            <person name="Zhao Y."/>
            <person name="Holmes M."/>
            <person name="Miller J."/>
            <person name="Schatz M."/>
            <person name="Pop M."/>
            <person name="Pai G."/>
            <person name="Utterback T."/>
            <person name="Rogers Y.-H."/>
            <person name="Kravitz S."/>
            <person name="Fraser C.M."/>
        </authorList>
    </citation>
    <scope>NUCLEOTIDE SEQUENCE</scope>
    <source>
        <strain evidence="13">Liverpool</strain>
    </source>
</reference>
<keyword evidence="4 10" id="KW-0479">Metal-binding</keyword>
<dbReference type="HOGENOM" id="CLU_013020_2_0_1"/>
<dbReference type="CDD" id="cd18729">
    <property type="entry name" value="PIN_Zc3h12-like"/>
    <property type="match status" value="1"/>
</dbReference>
<comment type="similarity">
    <text evidence="2">Belongs to the ZC3H12 family.</text>
</comment>
<dbReference type="GO" id="GO:0008270">
    <property type="term" value="F:zinc ion binding"/>
    <property type="evidence" value="ECO:0007669"/>
    <property type="project" value="UniProtKB-KW"/>
</dbReference>
<feature type="region of interest" description="Disordered" evidence="11">
    <location>
        <begin position="366"/>
        <end position="428"/>
    </location>
</feature>
<dbReference type="PANTHER" id="PTHR12876">
    <property type="entry name" value="N4BP1-RELATED"/>
    <property type="match status" value="1"/>
</dbReference>
<dbReference type="EMBL" id="CH477784">
    <property type="protein sequence ID" value="EAT36237.1"/>
    <property type="molecule type" value="Genomic_DNA"/>
</dbReference>
<evidence type="ECO:0000256" key="11">
    <source>
        <dbReference type="SAM" id="MobiDB-lite"/>
    </source>
</evidence>
<accession>Q16PG3</accession>